<keyword evidence="7" id="KW-1185">Reference proteome</keyword>
<comment type="similarity">
    <text evidence="3">Belongs to the eukaryotic RPB4 RNA polymerase subunit family.</text>
</comment>
<dbReference type="EMBL" id="JAQQPM010000002">
    <property type="protein sequence ID" value="KAK2068713.1"/>
    <property type="molecule type" value="Genomic_DNA"/>
</dbReference>
<dbReference type="GO" id="GO:0005634">
    <property type="term" value="C:nucleus"/>
    <property type="evidence" value="ECO:0007669"/>
    <property type="project" value="UniProtKB-SubCell"/>
</dbReference>
<comment type="caution">
    <text evidence="6">The sequence shown here is derived from an EMBL/GenBank/DDBJ whole genome shotgun (WGS) entry which is preliminary data.</text>
</comment>
<dbReference type="SMART" id="SM00657">
    <property type="entry name" value="RPOL4c"/>
    <property type="match status" value="1"/>
</dbReference>
<evidence type="ECO:0000256" key="2">
    <source>
        <dbReference type="ARBA" id="ARBA00023242"/>
    </source>
</evidence>
<feature type="region of interest" description="Disordered" evidence="4">
    <location>
        <begin position="1"/>
        <end position="22"/>
    </location>
</feature>
<reference evidence="6" key="1">
    <citation type="journal article" date="2023" name="Mol. Plant Microbe Interact.">
        <title>Elucidating the Obligate Nature and Biological Capacity of an Invasive Fungal Corn Pathogen.</title>
        <authorList>
            <person name="MacCready J.S."/>
            <person name="Roggenkamp E.M."/>
            <person name="Gdanetz K."/>
            <person name="Chilvers M.I."/>
        </authorList>
    </citation>
    <scope>NUCLEOTIDE SEQUENCE</scope>
    <source>
        <strain evidence="6">PM02</strain>
    </source>
</reference>
<comment type="subcellular location">
    <subcellularLocation>
        <location evidence="1">Nucleus</location>
    </subcellularLocation>
</comment>
<dbReference type="FunFam" id="1.20.1250.40:FF:000003">
    <property type="entry name" value="DNA-directed RNA polymerase II subunit rpb4"/>
    <property type="match status" value="1"/>
</dbReference>
<evidence type="ECO:0000256" key="4">
    <source>
        <dbReference type="SAM" id="MobiDB-lite"/>
    </source>
</evidence>
<dbReference type="Proteomes" id="UP001217918">
    <property type="component" value="Unassembled WGS sequence"/>
</dbReference>
<dbReference type="InterPro" id="IPR045222">
    <property type="entry name" value="Rpb4-like"/>
</dbReference>
<gene>
    <name evidence="6" type="ORF">P8C59_003341</name>
</gene>
<evidence type="ECO:0000256" key="3">
    <source>
        <dbReference type="ARBA" id="ARBA00025724"/>
    </source>
</evidence>
<dbReference type="InterPro" id="IPR038324">
    <property type="entry name" value="Rpb4/RPC9_sf"/>
</dbReference>
<dbReference type="InterPro" id="IPR006590">
    <property type="entry name" value="RNA_pol_Rpb4/RPC9_core"/>
</dbReference>
<dbReference type="PANTHER" id="PTHR21297">
    <property type="entry name" value="DNA-DIRECTED RNA POLYMERASE II"/>
    <property type="match status" value="1"/>
</dbReference>
<protein>
    <recommendedName>
        <fullName evidence="5">RNA polymerase Rpb4/RPC9 core domain-containing protein</fullName>
    </recommendedName>
</protein>
<name>A0AAD9I0H5_9PEZI</name>
<dbReference type="Pfam" id="PF03874">
    <property type="entry name" value="RNA_pol_Rpb4"/>
    <property type="match status" value="1"/>
</dbReference>
<evidence type="ECO:0000259" key="5">
    <source>
        <dbReference type="SMART" id="SM00657"/>
    </source>
</evidence>
<dbReference type="SUPFAM" id="SSF47819">
    <property type="entry name" value="HRDC-like"/>
    <property type="match status" value="1"/>
</dbReference>
<dbReference type="GO" id="GO:0000166">
    <property type="term" value="F:nucleotide binding"/>
    <property type="evidence" value="ECO:0007669"/>
    <property type="project" value="InterPro"/>
</dbReference>
<dbReference type="InterPro" id="IPR010997">
    <property type="entry name" value="HRDC-like_sf"/>
</dbReference>
<feature type="domain" description="RNA polymerase Rpb4/RPC9 core" evidence="5">
    <location>
        <begin position="29"/>
        <end position="147"/>
    </location>
</feature>
<dbReference type="Gene3D" id="1.20.1250.40">
    <property type="match status" value="1"/>
</dbReference>
<dbReference type="GO" id="GO:0030880">
    <property type="term" value="C:RNA polymerase complex"/>
    <property type="evidence" value="ECO:0007669"/>
    <property type="project" value="InterPro"/>
</dbReference>
<accession>A0AAD9I0H5</accession>
<feature type="compositionally biased region" description="Polar residues" evidence="4">
    <location>
        <begin position="1"/>
        <end position="17"/>
    </location>
</feature>
<evidence type="ECO:0000313" key="6">
    <source>
        <dbReference type="EMBL" id="KAK2068713.1"/>
    </source>
</evidence>
<keyword evidence="2" id="KW-0539">Nucleus</keyword>
<evidence type="ECO:0000256" key="1">
    <source>
        <dbReference type="ARBA" id="ARBA00004123"/>
    </source>
</evidence>
<dbReference type="InterPro" id="IPR005574">
    <property type="entry name" value="Rpb4/RPC9"/>
</dbReference>
<dbReference type="AlphaFoldDB" id="A0AAD9I0H5"/>
<dbReference type="GO" id="GO:0006352">
    <property type="term" value="P:DNA-templated transcription initiation"/>
    <property type="evidence" value="ECO:0007669"/>
    <property type="project" value="InterPro"/>
</dbReference>
<evidence type="ECO:0000313" key="7">
    <source>
        <dbReference type="Proteomes" id="UP001217918"/>
    </source>
</evidence>
<organism evidence="6 7">
    <name type="scientific">Phyllachora maydis</name>
    <dbReference type="NCBI Taxonomy" id="1825666"/>
    <lineage>
        <taxon>Eukaryota</taxon>
        <taxon>Fungi</taxon>
        <taxon>Dikarya</taxon>
        <taxon>Ascomycota</taxon>
        <taxon>Pezizomycotina</taxon>
        <taxon>Sordariomycetes</taxon>
        <taxon>Sordariomycetidae</taxon>
        <taxon>Phyllachorales</taxon>
        <taxon>Phyllachoraceae</taxon>
        <taxon>Phyllachora</taxon>
    </lineage>
</organism>
<sequence>MADQNHLPTSRNKATTTGDEEAGDVLKLGEFQEVDTLTLSEAQLVIKALMAKRRKDRKDRNETEVLVKTLDYLDAFSRFKEKENVEAAERLLSAHKQLTKFERAQLGSLGCADAEEAKTLIPSLVDKISDEDLQELVAELGSLQEER</sequence>
<proteinExistence type="inferred from homology"/>